<keyword evidence="3" id="KW-0323">Glycolate pathway</keyword>
<dbReference type="SUPFAM" id="SSF51395">
    <property type="entry name" value="FMN-linked oxidoreductases"/>
    <property type="match status" value="1"/>
</dbReference>
<reference evidence="8 9" key="1">
    <citation type="submission" date="2017-09" db="EMBL/GenBank/DDBJ databases">
        <title>WGS assembly of Aquilegia coerulea Goldsmith.</title>
        <authorList>
            <person name="Hodges S."/>
            <person name="Kramer E."/>
            <person name="Nordborg M."/>
            <person name="Tomkins J."/>
            <person name="Borevitz J."/>
            <person name="Derieg N."/>
            <person name="Yan J."/>
            <person name="Mihaltcheva S."/>
            <person name="Hayes R.D."/>
            <person name="Rokhsar D."/>
        </authorList>
    </citation>
    <scope>NUCLEOTIDE SEQUENCE [LARGE SCALE GENOMIC DNA]</scope>
    <source>
        <strain evidence="9">cv. Goldsmith</strain>
    </source>
</reference>
<comment type="cofactor">
    <cofactor evidence="1">
        <name>FMN</name>
        <dbReference type="ChEBI" id="CHEBI:58210"/>
    </cofactor>
</comment>
<dbReference type="STRING" id="218851.A0A2G5DDN2"/>
<dbReference type="Pfam" id="PF01070">
    <property type="entry name" value="FMN_dh"/>
    <property type="match status" value="1"/>
</dbReference>
<sequence>MDITNVEEYEPLAKQRLPKMVYDYYASGAEDQWTLRENMNSFARIHLQHSGRWGCGEICRGLPLYELLVGSAVLQKLLLIQMTRIEAFINIQEEFR</sequence>
<name>A0A2G5DDN2_AQUCA</name>
<evidence type="ECO:0000256" key="2">
    <source>
        <dbReference type="ARBA" id="ARBA00004923"/>
    </source>
</evidence>
<evidence type="ECO:0000256" key="1">
    <source>
        <dbReference type="ARBA" id="ARBA00001917"/>
    </source>
</evidence>
<dbReference type="PANTHER" id="PTHR10578:SF107">
    <property type="entry name" value="2-HYDROXYACID OXIDASE 1"/>
    <property type="match status" value="1"/>
</dbReference>
<evidence type="ECO:0000313" key="8">
    <source>
        <dbReference type="EMBL" id="PIA41638.1"/>
    </source>
</evidence>
<dbReference type="EMBL" id="KZ305039">
    <property type="protein sequence ID" value="PIA41638.1"/>
    <property type="molecule type" value="Genomic_DNA"/>
</dbReference>
<dbReference type="InParanoid" id="A0A2G5DDN2"/>
<evidence type="ECO:0000313" key="9">
    <source>
        <dbReference type="Proteomes" id="UP000230069"/>
    </source>
</evidence>
<comment type="catalytic activity">
    <reaction evidence="6">
        <text>glycolate + O2 = glyoxylate + H2O2</text>
        <dbReference type="Rhea" id="RHEA:25311"/>
        <dbReference type="ChEBI" id="CHEBI:15379"/>
        <dbReference type="ChEBI" id="CHEBI:16240"/>
        <dbReference type="ChEBI" id="CHEBI:29805"/>
        <dbReference type="ChEBI" id="CHEBI:36655"/>
        <dbReference type="EC" id="1.1.3.15"/>
    </reaction>
    <physiologicalReaction direction="left-to-right" evidence="6">
        <dbReference type="Rhea" id="RHEA:25312"/>
    </physiologicalReaction>
</comment>
<protein>
    <recommendedName>
        <fullName evidence="7">FMN-dependent dehydrogenase domain-containing protein</fullName>
    </recommendedName>
</protein>
<comment type="pathway">
    <text evidence="2">Photosynthesis; photorespiration; glycine from 2-phosphoglycolate: step 2/3.</text>
</comment>
<dbReference type="OrthoDB" id="25826at2759"/>
<evidence type="ECO:0000259" key="7">
    <source>
        <dbReference type="Pfam" id="PF01070"/>
    </source>
</evidence>
<evidence type="ECO:0000256" key="3">
    <source>
        <dbReference type="ARBA" id="ARBA00022594"/>
    </source>
</evidence>
<dbReference type="InterPro" id="IPR000262">
    <property type="entry name" value="FMN-dep_DH"/>
</dbReference>
<dbReference type="Proteomes" id="UP000230069">
    <property type="component" value="Unassembled WGS sequence"/>
</dbReference>
<organism evidence="8 9">
    <name type="scientific">Aquilegia coerulea</name>
    <name type="common">Rocky mountain columbine</name>
    <dbReference type="NCBI Taxonomy" id="218851"/>
    <lineage>
        <taxon>Eukaryota</taxon>
        <taxon>Viridiplantae</taxon>
        <taxon>Streptophyta</taxon>
        <taxon>Embryophyta</taxon>
        <taxon>Tracheophyta</taxon>
        <taxon>Spermatophyta</taxon>
        <taxon>Magnoliopsida</taxon>
        <taxon>Ranunculales</taxon>
        <taxon>Ranunculaceae</taxon>
        <taxon>Thalictroideae</taxon>
        <taxon>Aquilegia</taxon>
    </lineage>
</organism>
<keyword evidence="5" id="KW-0288">FMN</keyword>
<dbReference type="InterPro" id="IPR013785">
    <property type="entry name" value="Aldolase_TIM"/>
</dbReference>
<evidence type="ECO:0000256" key="5">
    <source>
        <dbReference type="ARBA" id="ARBA00022643"/>
    </source>
</evidence>
<dbReference type="Gene3D" id="3.20.20.70">
    <property type="entry name" value="Aldolase class I"/>
    <property type="match status" value="1"/>
</dbReference>
<dbReference type="PANTHER" id="PTHR10578">
    <property type="entry name" value="S -2-HYDROXY-ACID OXIDASE-RELATED"/>
    <property type="match status" value="1"/>
</dbReference>
<accession>A0A2G5DDN2</accession>
<evidence type="ECO:0000256" key="6">
    <source>
        <dbReference type="ARBA" id="ARBA00036241"/>
    </source>
</evidence>
<keyword evidence="4" id="KW-0285">Flavoprotein</keyword>
<dbReference type="GO" id="GO:0009854">
    <property type="term" value="P:oxidative photosynthetic carbon pathway"/>
    <property type="evidence" value="ECO:0007669"/>
    <property type="project" value="UniProtKB-KW"/>
</dbReference>
<proteinExistence type="predicted"/>
<feature type="domain" description="FMN-dependent dehydrogenase" evidence="7">
    <location>
        <begin position="13"/>
        <end position="49"/>
    </location>
</feature>
<gene>
    <name evidence="8" type="ORF">AQUCO_02200223v1</name>
</gene>
<evidence type="ECO:0000256" key="4">
    <source>
        <dbReference type="ARBA" id="ARBA00022630"/>
    </source>
</evidence>
<dbReference type="AlphaFoldDB" id="A0A2G5DDN2"/>
<keyword evidence="9" id="KW-1185">Reference proteome</keyword>
<dbReference type="GO" id="GO:0003973">
    <property type="term" value="F:(S)-2-hydroxy-acid oxidase activity"/>
    <property type="evidence" value="ECO:0007669"/>
    <property type="project" value="UniProtKB-EC"/>
</dbReference>